<dbReference type="AlphaFoldDB" id="A0A6J6BWP2"/>
<sequence length="161" mass="17510">MALSADDLRQILSDHGISTVVIGAHAANRYRLEVRSTIDLDLLATTLDGAAEALRAAGCDVRSVSDDGLEYLVCARLGSARVDVLLAETDYQRLAIDRAVDGVLTVEDVIVHKLIAGRPRDLDDIASILAAGVSIDETYVVEHSTSWGVDDRWRLLRDRGR</sequence>
<proteinExistence type="predicted"/>
<dbReference type="SUPFAM" id="SSF81301">
    <property type="entry name" value="Nucleotidyltransferase"/>
    <property type="match status" value="1"/>
</dbReference>
<accession>A0A6J6BWP2</accession>
<gene>
    <name evidence="1" type="ORF">UFOPK1493_00452</name>
</gene>
<reference evidence="1" key="1">
    <citation type="submission" date="2020-05" db="EMBL/GenBank/DDBJ databases">
        <authorList>
            <person name="Chiriac C."/>
            <person name="Salcher M."/>
            <person name="Ghai R."/>
            <person name="Kavagutti S V."/>
        </authorList>
    </citation>
    <scope>NUCLEOTIDE SEQUENCE</scope>
</reference>
<dbReference type="InterPro" id="IPR043519">
    <property type="entry name" value="NT_sf"/>
</dbReference>
<evidence type="ECO:0000313" key="1">
    <source>
        <dbReference type="EMBL" id="CAB4543214.1"/>
    </source>
</evidence>
<dbReference type="EMBL" id="CAEZSR010000009">
    <property type="protein sequence ID" value="CAB4543214.1"/>
    <property type="molecule type" value="Genomic_DNA"/>
</dbReference>
<protein>
    <submittedName>
        <fullName evidence="1">Unannotated protein</fullName>
    </submittedName>
</protein>
<organism evidence="1">
    <name type="scientific">freshwater metagenome</name>
    <dbReference type="NCBI Taxonomy" id="449393"/>
    <lineage>
        <taxon>unclassified sequences</taxon>
        <taxon>metagenomes</taxon>
        <taxon>ecological metagenomes</taxon>
    </lineage>
</organism>
<name>A0A6J6BWP2_9ZZZZ</name>